<dbReference type="Gene3D" id="2.40.10.220">
    <property type="entry name" value="predicted glycosyltransferase like domains"/>
    <property type="match status" value="1"/>
</dbReference>
<dbReference type="Proteomes" id="UP000095384">
    <property type="component" value="Unassembled WGS sequence"/>
</dbReference>
<dbReference type="EMBL" id="WKQP01000001">
    <property type="protein sequence ID" value="MSC58885.1"/>
    <property type="molecule type" value="Genomic_DNA"/>
</dbReference>
<evidence type="ECO:0000313" key="14">
    <source>
        <dbReference type="Proteomes" id="UP000479563"/>
    </source>
</evidence>
<dbReference type="Pfam" id="PF12945">
    <property type="entry name" value="PilZNR"/>
    <property type="match status" value="1"/>
</dbReference>
<keyword evidence="3" id="KW-0808">Transferase</keyword>
<proteinExistence type="predicted"/>
<evidence type="ECO:0000313" key="11">
    <source>
        <dbReference type="Proteomes" id="UP000283431"/>
    </source>
</evidence>
<evidence type="ECO:0000313" key="8">
    <source>
        <dbReference type="EMBL" id="RHL83149.1"/>
    </source>
</evidence>
<dbReference type="Proteomes" id="UP000266698">
    <property type="component" value="Unassembled WGS sequence"/>
</dbReference>
<evidence type="ECO:0000313" key="10">
    <source>
        <dbReference type="Proteomes" id="UP000266698"/>
    </source>
</evidence>
<dbReference type="InterPro" id="IPR009926">
    <property type="entry name" value="T3SS_YcgR_PilZN"/>
</dbReference>
<dbReference type="EMBL" id="QSDV01000001">
    <property type="protein sequence ID" value="RGZ20102.1"/>
    <property type="molecule type" value="Genomic_DNA"/>
</dbReference>
<organism evidence="3 9">
    <name type="scientific">Agathobacter rectalis</name>
    <dbReference type="NCBI Taxonomy" id="39491"/>
    <lineage>
        <taxon>Bacteria</taxon>
        <taxon>Bacillati</taxon>
        <taxon>Bacillota</taxon>
        <taxon>Clostridia</taxon>
        <taxon>Lachnospirales</taxon>
        <taxon>Lachnospiraceae</taxon>
        <taxon>Agathobacter</taxon>
    </lineage>
</organism>
<feature type="domain" description="Type III secretion system flagellar brake protein YcgR PilZN" evidence="2">
    <location>
        <begin position="9"/>
        <end position="91"/>
    </location>
</feature>
<dbReference type="InterPro" id="IPR009875">
    <property type="entry name" value="PilZ_domain"/>
</dbReference>
<dbReference type="GO" id="GO:0035438">
    <property type="term" value="F:cyclic-di-GMP binding"/>
    <property type="evidence" value="ECO:0007669"/>
    <property type="project" value="InterPro"/>
</dbReference>
<evidence type="ECO:0000313" key="5">
    <source>
        <dbReference type="EMBL" id="RGZ20102.1"/>
    </source>
</evidence>
<evidence type="ECO:0000313" key="4">
    <source>
        <dbReference type="EMBL" id="MSC58885.1"/>
    </source>
</evidence>
<reference evidence="4 14" key="3">
    <citation type="journal article" date="2019" name="Nat. Med.">
        <title>A library of human gut bacterial isolates paired with longitudinal multiomics data enables mechanistic microbiome research.</title>
        <authorList>
            <person name="Poyet M."/>
            <person name="Groussin M."/>
            <person name="Gibbons S.M."/>
            <person name="Avila-Pacheco J."/>
            <person name="Jiang X."/>
            <person name="Kearney S.M."/>
            <person name="Perrotta A.R."/>
            <person name="Berdy B."/>
            <person name="Zhao S."/>
            <person name="Lieberman T.D."/>
            <person name="Swanson P.K."/>
            <person name="Smith M."/>
            <person name="Roesemann S."/>
            <person name="Alexander J.E."/>
            <person name="Rich S.A."/>
            <person name="Livny J."/>
            <person name="Vlamakis H."/>
            <person name="Clish C."/>
            <person name="Bullock K."/>
            <person name="Deik A."/>
            <person name="Scott J."/>
            <person name="Pierce K.A."/>
            <person name="Xavier R.J."/>
            <person name="Alm E.J."/>
        </authorList>
    </citation>
    <scope>NUCLEOTIDE SEQUENCE [LARGE SCALE GENOMIC DNA]</scope>
    <source>
        <strain evidence="4 14">BIOML-A11</strain>
    </source>
</reference>
<dbReference type="EMBL" id="QSFB01000001">
    <property type="protein sequence ID" value="RHA16529.1"/>
    <property type="molecule type" value="Genomic_DNA"/>
</dbReference>
<name>A0A173W6Z5_9FIRM</name>
<evidence type="ECO:0000313" key="13">
    <source>
        <dbReference type="Proteomes" id="UP000286341"/>
    </source>
</evidence>
<evidence type="ECO:0000313" key="12">
    <source>
        <dbReference type="Proteomes" id="UP000285209"/>
    </source>
</evidence>
<dbReference type="Proteomes" id="UP000285209">
    <property type="component" value="Unassembled WGS sequence"/>
</dbReference>
<feature type="domain" description="PilZ" evidence="1">
    <location>
        <begin position="148"/>
        <end position="233"/>
    </location>
</feature>
<dbReference type="Proteomes" id="UP000479563">
    <property type="component" value="Unassembled WGS sequence"/>
</dbReference>
<evidence type="ECO:0000313" key="9">
    <source>
        <dbReference type="Proteomes" id="UP000095384"/>
    </source>
</evidence>
<dbReference type="Proteomes" id="UP000283431">
    <property type="component" value="Unassembled WGS sequence"/>
</dbReference>
<sequence length="244" mass="28874">MEYTSLIFPGDKIDIFASGLSDNSTSYKSSFSDKLTDSMWEITMPVDSGRVVLFQLGTQFDFIIYTQNKTILKSSAIVRQRYRKENMYFLAIELINNLEKIQRRQFFRLPCTIDMDFYEVRYDDKAESEPEFCKKMYKNHAINSKNMNTVKSVILDISGGGIRFSLSTPLEEGTYFMAQFSLALEECTQQFNIVCKVINCTQSLDYADRYFARSKFIFDRMTEREKIVRFVFEEERRIRRREME</sequence>
<evidence type="ECO:0000259" key="2">
    <source>
        <dbReference type="Pfam" id="PF12945"/>
    </source>
</evidence>
<reference evidence="3 9" key="1">
    <citation type="submission" date="2015-09" db="EMBL/GenBank/DDBJ databases">
        <authorList>
            <consortium name="Pathogen Informatics"/>
        </authorList>
    </citation>
    <scope>NUCLEOTIDE SEQUENCE [LARGE SCALE GENOMIC DNA]</scope>
    <source>
        <strain evidence="3 9">2789STDY5608860</strain>
    </source>
</reference>
<evidence type="ECO:0000313" key="6">
    <source>
        <dbReference type="EMBL" id="RGZ77012.1"/>
    </source>
</evidence>
<dbReference type="AlphaFoldDB" id="A0A173W6Z5"/>
<evidence type="ECO:0000259" key="1">
    <source>
        <dbReference type="Pfam" id="PF07238"/>
    </source>
</evidence>
<gene>
    <name evidence="8" type="ORF">DW001_00260</name>
    <name evidence="7" type="ORF">DW948_00990</name>
    <name evidence="6" type="ORF">DW975_01335</name>
    <name evidence="5" type="ORF">DXA03_00935</name>
    <name evidence="3" type="ORF">ERS852417_00061</name>
    <name evidence="4" type="ORF">GKE07_01355</name>
</gene>
<dbReference type="GO" id="GO:0016740">
    <property type="term" value="F:transferase activity"/>
    <property type="evidence" value="ECO:0007669"/>
    <property type="project" value="UniProtKB-KW"/>
</dbReference>
<dbReference type="Pfam" id="PF07238">
    <property type="entry name" value="PilZ"/>
    <property type="match status" value="1"/>
</dbReference>
<accession>A0A173W6Z5</accession>
<dbReference type="Proteomes" id="UP000286341">
    <property type="component" value="Unassembled WGS sequence"/>
</dbReference>
<dbReference type="RefSeq" id="WP_055222552.1">
    <property type="nucleotide sequence ID" value="NZ_CYYW01000001.1"/>
</dbReference>
<evidence type="ECO:0000313" key="7">
    <source>
        <dbReference type="EMBL" id="RHA16529.1"/>
    </source>
</evidence>
<protein>
    <submittedName>
        <fullName evidence="3 4">Glycosyltransferase</fullName>
    </submittedName>
</protein>
<dbReference type="EMBL" id="CYYW01000001">
    <property type="protein sequence ID" value="CUN35223.1"/>
    <property type="molecule type" value="Genomic_DNA"/>
</dbReference>
<dbReference type="EMBL" id="QRPB01000001">
    <property type="protein sequence ID" value="RHL83149.1"/>
    <property type="molecule type" value="Genomic_DNA"/>
</dbReference>
<reference evidence="10 11" key="2">
    <citation type="submission" date="2018-08" db="EMBL/GenBank/DDBJ databases">
        <title>A genome reference for cultivated species of the human gut microbiota.</title>
        <authorList>
            <person name="Zou Y."/>
            <person name="Xue W."/>
            <person name="Luo G."/>
        </authorList>
    </citation>
    <scope>NUCLEOTIDE SEQUENCE [LARGE SCALE GENOMIC DNA]</scope>
    <source>
        <strain evidence="8 10">AF36-2BH</strain>
        <strain evidence="7 13">AM44-1AT</strain>
        <strain evidence="6 11">AM48-7</strain>
        <strain evidence="5 12">AM54-25XD</strain>
    </source>
</reference>
<dbReference type="EMBL" id="QSEN01000001">
    <property type="protein sequence ID" value="RGZ77012.1"/>
    <property type="molecule type" value="Genomic_DNA"/>
</dbReference>
<evidence type="ECO:0000313" key="3">
    <source>
        <dbReference type="EMBL" id="CUN35223.1"/>
    </source>
</evidence>